<dbReference type="InterPro" id="IPR002347">
    <property type="entry name" value="SDR_fam"/>
</dbReference>
<dbReference type="STRING" id="1205910.B005_3944"/>
<dbReference type="Proteomes" id="UP000003779">
    <property type="component" value="Chromosome"/>
</dbReference>
<dbReference type="InterPro" id="IPR050259">
    <property type="entry name" value="SDR"/>
</dbReference>
<evidence type="ECO:0000313" key="2">
    <source>
        <dbReference type="EMBL" id="AFR06784.1"/>
    </source>
</evidence>
<proteinExistence type="inferred from homology"/>
<evidence type="ECO:0000256" key="1">
    <source>
        <dbReference type="ARBA" id="ARBA00006484"/>
    </source>
</evidence>
<dbReference type="SUPFAM" id="SSF51735">
    <property type="entry name" value="NAD(P)-binding Rossmann-fold domains"/>
    <property type="match status" value="1"/>
</dbReference>
<dbReference type="Gene3D" id="3.40.50.720">
    <property type="entry name" value="NAD(P)-binding Rossmann-like Domain"/>
    <property type="match status" value="1"/>
</dbReference>
<dbReference type="eggNOG" id="COG1028">
    <property type="taxonomic scope" value="Bacteria"/>
</dbReference>
<dbReference type="PANTHER" id="PTHR42879:SF6">
    <property type="entry name" value="NADPH-DEPENDENT REDUCTASE BACG"/>
    <property type="match status" value="1"/>
</dbReference>
<accession>J7L7K4</accession>
<dbReference type="PRINTS" id="PR00081">
    <property type="entry name" value="GDHRDH"/>
</dbReference>
<name>J7L7K4_NOCAA</name>
<organism evidence="2 3">
    <name type="scientific">Nocardiopsis alba (strain ATCC BAA-2165 / BE74)</name>
    <dbReference type="NCBI Taxonomy" id="1205910"/>
    <lineage>
        <taxon>Bacteria</taxon>
        <taxon>Bacillati</taxon>
        <taxon>Actinomycetota</taxon>
        <taxon>Actinomycetes</taxon>
        <taxon>Streptosporangiales</taxon>
        <taxon>Nocardiopsidaceae</taxon>
        <taxon>Nocardiopsis</taxon>
    </lineage>
</organism>
<protein>
    <submittedName>
        <fullName evidence="2">Short chain dehydrogenase family protein</fullName>
    </submittedName>
</protein>
<dbReference type="PANTHER" id="PTHR42879">
    <property type="entry name" value="3-OXOACYL-(ACYL-CARRIER-PROTEIN) REDUCTASE"/>
    <property type="match status" value="1"/>
</dbReference>
<dbReference type="KEGG" id="nal:B005_3944"/>
<dbReference type="AlphaFoldDB" id="J7L7K4"/>
<dbReference type="InterPro" id="IPR036291">
    <property type="entry name" value="NAD(P)-bd_dom_sf"/>
</dbReference>
<dbReference type="Pfam" id="PF13561">
    <property type="entry name" value="adh_short_C2"/>
    <property type="match status" value="1"/>
</dbReference>
<reference evidence="2" key="1">
    <citation type="journal article" date="2012" name="J. Bacteriol.">
        <title>Whole-Genome Sequence of Nocardiopsis alba Strain ATCC BAA-2165, Associated with Honeybees.</title>
        <authorList>
            <person name="Qiao J."/>
            <person name="Chen L."/>
            <person name="Li Y."/>
            <person name="Wang J."/>
            <person name="Zhang W."/>
            <person name="Chen S."/>
        </authorList>
    </citation>
    <scope>NUCLEOTIDE SEQUENCE [LARGE SCALE GENOMIC DNA]</scope>
    <source>
        <strain evidence="2">ATCC BAA-2165</strain>
    </source>
</reference>
<evidence type="ECO:0000313" key="3">
    <source>
        <dbReference type="Proteomes" id="UP000003779"/>
    </source>
</evidence>
<dbReference type="HOGENOM" id="CLU_010194_1_2_11"/>
<dbReference type="CDD" id="cd05344">
    <property type="entry name" value="BKR_like_SDR_like"/>
    <property type="match status" value="1"/>
</dbReference>
<gene>
    <name evidence="2" type="ordered locus">B005_3944</name>
</gene>
<dbReference type="EMBL" id="CP003788">
    <property type="protein sequence ID" value="AFR06784.1"/>
    <property type="molecule type" value="Genomic_DNA"/>
</dbReference>
<sequence>MDLGIAGKVALVTAASSGLGRAIAVALAAEGVRVAVTGRDEERLQETVEACREHGAHATGLVWDLADHGRAHEIATMVAAELGPVEILVNNTGGPPPTTALGQEPKLWEDMYASMVLPVIELTDAVIGGMRERGWGRIITSTSSGPIAPIPNLGVSNTLRASLHSWSKTIAGEVAADGVTANVIVPGRIATPRVESLDRARAEREETPLSEVRRQGRASIPAGRYGEPEEYGAVAAFLASRQAAYVTGSVIRVDGGQIPGGAPPRPAVPAFGRPLASGRGSLVQAEGRAQFGADQGAVLVEGHHLDGTAARPADELVVPFRAWHRDGVRSFQILGDLDRRPVGEHGDPMLGVGVGGVDLKRTSGVQDHDVGLFGALVGGHLGLS</sequence>
<dbReference type="PATRIC" id="fig|1205910.3.peg.3732"/>
<comment type="similarity">
    <text evidence="1">Belongs to the short-chain dehydrogenases/reductases (SDR) family.</text>
</comment>